<reference evidence="1 2" key="1">
    <citation type="submission" date="2020-06" db="EMBL/GenBank/DDBJ databases">
        <authorList>
            <person name="Criscuolo A."/>
        </authorList>
    </citation>
    <scope>NUCLEOTIDE SEQUENCE [LARGE SCALE GENOMIC DNA]</scope>
    <source>
        <strain evidence="1">PXU-55</strain>
    </source>
</reference>
<proteinExistence type="predicted"/>
<dbReference type="InterPro" id="IPR003737">
    <property type="entry name" value="GlcNAc_PI_deacetylase-related"/>
</dbReference>
<dbReference type="Gene3D" id="3.40.50.10320">
    <property type="entry name" value="LmbE-like"/>
    <property type="match status" value="1"/>
</dbReference>
<dbReference type="PANTHER" id="PTHR12993:SF11">
    <property type="entry name" value="N-ACETYLGLUCOSAMINYL-PHOSPHATIDYLINOSITOL DE-N-ACETYLASE"/>
    <property type="match status" value="1"/>
</dbReference>
<dbReference type="AlphaFoldDB" id="A0A9N8P4I8"/>
<dbReference type="EMBL" id="CAIJDE010000069">
    <property type="protein sequence ID" value="CAC9977059.1"/>
    <property type="molecule type" value="Genomic_DNA"/>
</dbReference>
<dbReference type="SUPFAM" id="SSF102588">
    <property type="entry name" value="LmbE-like"/>
    <property type="match status" value="1"/>
</dbReference>
<dbReference type="PANTHER" id="PTHR12993">
    <property type="entry name" value="N-ACETYLGLUCOSAMINYL-PHOSPHATIDYLINOSITOL DE-N-ACETYLASE-RELATED"/>
    <property type="match status" value="1"/>
</dbReference>
<dbReference type="Proteomes" id="UP000533639">
    <property type="component" value="Unassembled WGS sequence"/>
</dbReference>
<dbReference type="InterPro" id="IPR024078">
    <property type="entry name" value="LmbE-like_dom_sf"/>
</dbReference>
<sequence>MGHISKPFHYTMRKIQVQILLLFFISFQTLFAQQPQKPNAVEIYNQIKKLNFLGSVLYVAAHPDDENTRMISYLANEVNARTGYLSLTRGDGGQNLIGPQLRELLGVIRTQELIEARKIDGGEQFFSRANDFGFSKNPNETLEIWDKDKVLADVVWTIRNFQPDIIINRFDHRSPGTTHGHHTSSAMLSVESFKLTNDPKVYPEQLKFVSPWQVKRQFFNPSWWFYGSQEKFDAANKSKFTKLETGVYYTGIGKSNQEIAALSRSRHQSQGFGSTGVRGLETEYLELINGDTPKDRDNLFDGIDTSWNRVKNGKPVGDLITSIIDKYNFSNPSASIPDLVKAYTMIQALDDTHWKNLKSTAIKNIIASCSGLYLEAVASEQEATPGSSIRLSLEAINRCAVEMQLTSVTTLPDNKTTAQNSVLRDNNDQKISLQLQLPDNIEYTQPYWLKEKATVGMYTVSNQQNIGIPDIIREVKVIFNIKINNVEIPFERTVVYKYNDGVKGEMYNFLDIVPEVTTSILEKVLIFRDTKSKMVPVKVRAGKDDVKGNLQLDLPKSWNVSPKQIAFTLDKKGTEQIFYFEVTPPVNPEEVVAKSIAIVDNKRFDRDQTIIDFNHITKQMVLKPAESKCIRIDLKTSGDAIAYIMGAGDEVPESLTQMGYKVSILKPEEITPEKLDSFSTVITGIRAYNTVNALANKQNILFNFVKSGKNMIVQYNTYGSKLVTDKIAPYPLKLSNDRVTEENAKVTFLSPNHPVLNTPNKITSKDFEGWTQEQGLYYPDEYDPAFTPIISSHDKGESAKNGALLVAPYGKGYYIYTGLSFFRELPEGVAGAYRLLSNIISLKQPLEAPKQDLKQ</sequence>
<dbReference type="Pfam" id="PF02585">
    <property type="entry name" value="PIG-L"/>
    <property type="match status" value="1"/>
</dbReference>
<dbReference type="SUPFAM" id="SSF52317">
    <property type="entry name" value="Class I glutamine amidotransferase-like"/>
    <property type="match status" value="1"/>
</dbReference>
<keyword evidence="2" id="KW-1185">Reference proteome</keyword>
<name>A0A9N8P4I8_9FLAO</name>
<dbReference type="GO" id="GO:0016811">
    <property type="term" value="F:hydrolase activity, acting on carbon-nitrogen (but not peptide) bonds, in linear amides"/>
    <property type="evidence" value="ECO:0007669"/>
    <property type="project" value="TreeGrafter"/>
</dbReference>
<accession>A0A9N8P4I8</accession>
<organism evidence="1 2">
    <name type="scientific">Flavobacterium panici</name>
    <dbReference type="NCBI Taxonomy" id="2654843"/>
    <lineage>
        <taxon>Bacteria</taxon>
        <taxon>Pseudomonadati</taxon>
        <taxon>Bacteroidota</taxon>
        <taxon>Flavobacteriia</taxon>
        <taxon>Flavobacteriales</taxon>
        <taxon>Flavobacteriaceae</taxon>
        <taxon>Flavobacterium</taxon>
    </lineage>
</organism>
<evidence type="ECO:0000313" key="2">
    <source>
        <dbReference type="Proteomes" id="UP000533639"/>
    </source>
</evidence>
<comment type="caution">
    <text evidence="1">The sequence shown here is derived from an EMBL/GenBank/DDBJ whole genome shotgun (WGS) entry which is preliminary data.</text>
</comment>
<gene>
    <name evidence="1" type="ORF">FLAPXU55_04791</name>
</gene>
<evidence type="ECO:0000313" key="1">
    <source>
        <dbReference type="EMBL" id="CAC9977059.1"/>
    </source>
</evidence>
<dbReference type="InterPro" id="IPR029062">
    <property type="entry name" value="Class_I_gatase-like"/>
</dbReference>
<protein>
    <submittedName>
        <fullName evidence="1">PIG-L family deacetylase</fullName>
    </submittedName>
</protein>